<reference evidence="1" key="1">
    <citation type="submission" date="2022-12" db="EMBL/GenBank/DDBJ databases">
        <authorList>
            <person name="Petersen C."/>
        </authorList>
    </citation>
    <scope>NUCLEOTIDE SEQUENCE</scope>
    <source>
        <strain evidence="1">IBT 3081</strain>
    </source>
</reference>
<protein>
    <submittedName>
        <fullName evidence="1">Uncharacterized protein</fullName>
    </submittedName>
</protein>
<sequence>MACCDWRRAIGSQDAIFTGDKTPEEARLEREGCIRNLQVFRYNLDQKESKVHDRDAFADLLHYEEELRRNCQAEIKLRQKGKNDPSFWGTGSSSFEDEMSTLYQDNWMWTRAWWYARGWIIGNSGPLQRAFELWRSNSSWYMHLVLVEDCKSRGGCCGRDCGCCLDSTRK</sequence>
<comment type="caution">
    <text evidence="1">The sequence shown here is derived from an EMBL/GenBank/DDBJ whole genome shotgun (WGS) entry which is preliminary data.</text>
</comment>
<evidence type="ECO:0000313" key="2">
    <source>
        <dbReference type="Proteomes" id="UP001147752"/>
    </source>
</evidence>
<dbReference type="AlphaFoldDB" id="A0A9X0B2A5"/>
<name>A0A9X0B2A5_9EURO</name>
<dbReference type="EMBL" id="JAPZBT010000001">
    <property type="protein sequence ID" value="KAJ5385595.1"/>
    <property type="molecule type" value="Genomic_DNA"/>
</dbReference>
<gene>
    <name evidence="1" type="ORF">N7517_003506</name>
</gene>
<dbReference type="OrthoDB" id="4364054at2759"/>
<keyword evidence="2" id="KW-1185">Reference proteome</keyword>
<dbReference type="Proteomes" id="UP001147752">
    <property type="component" value="Unassembled WGS sequence"/>
</dbReference>
<organism evidence="1 2">
    <name type="scientific">Penicillium concentricum</name>
    <dbReference type="NCBI Taxonomy" id="293559"/>
    <lineage>
        <taxon>Eukaryota</taxon>
        <taxon>Fungi</taxon>
        <taxon>Dikarya</taxon>
        <taxon>Ascomycota</taxon>
        <taxon>Pezizomycotina</taxon>
        <taxon>Eurotiomycetes</taxon>
        <taxon>Eurotiomycetidae</taxon>
        <taxon>Eurotiales</taxon>
        <taxon>Aspergillaceae</taxon>
        <taxon>Penicillium</taxon>
    </lineage>
</organism>
<accession>A0A9X0B2A5</accession>
<dbReference type="GeneID" id="81460419"/>
<reference evidence="1" key="2">
    <citation type="journal article" date="2023" name="IMA Fungus">
        <title>Comparative genomic study of the Penicillium genus elucidates a diverse pangenome and 15 lateral gene transfer events.</title>
        <authorList>
            <person name="Petersen C."/>
            <person name="Sorensen T."/>
            <person name="Nielsen M.R."/>
            <person name="Sondergaard T.E."/>
            <person name="Sorensen J.L."/>
            <person name="Fitzpatrick D.A."/>
            <person name="Frisvad J.C."/>
            <person name="Nielsen K.L."/>
        </authorList>
    </citation>
    <scope>NUCLEOTIDE SEQUENCE</scope>
    <source>
        <strain evidence="1">IBT 3081</strain>
    </source>
</reference>
<proteinExistence type="predicted"/>
<dbReference type="RefSeq" id="XP_056585371.1">
    <property type="nucleotide sequence ID" value="XM_056721236.1"/>
</dbReference>
<evidence type="ECO:0000313" key="1">
    <source>
        <dbReference type="EMBL" id="KAJ5385595.1"/>
    </source>
</evidence>